<organism evidence="3 4">
    <name type="scientific">Cypionkella aquatica</name>
    <dbReference type="NCBI Taxonomy" id="1756042"/>
    <lineage>
        <taxon>Bacteria</taxon>
        <taxon>Pseudomonadati</taxon>
        <taxon>Pseudomonadota</taxon>
        <taxon>Alphaproteobacteria</taxon>
        <taxon>Rhodobacterales</taxon>
        <taxon>Paracoccaceae</taxon>
        <taxon>Cypionkella</taxon>
    </lineage>
</organism>
<feature type="transmembrane region" description="Helical" evidence="1">
    <location>
        <begin position="14"/>
        <end position="31"/>
    </location>
</feature>
<feature type="domain" description="DUF1468" evidence="2">
    <location>
        <begin position="18"/>
        <end position="155"/>
    </location>
</feature>
<dbReference type="EMBL" id="BSPP01000004">
    <property type="protein sequence ID" value="GLS86089.1"/>
    <property type="molecule type" value="Genomic_DNA"/>
</dbReference>
<feature type="transmembrane region" description="Helical" evidence="1">
    <location>
        <begin position="91"/>
        <end position="116"/>
    </location>
</feature>
<keyword evidence="4" id="KW-1185">Reference proteome</keyword>
<evidence type="ECO:0000313" key="4">
    <source>
        <dbReference type="Proteomes" id="UP001157355"/>
    </source>
</evidence>
<dbReference type="InterPro" id="IPR009936">
    <property type="entry name" value="DUF1468"/>
</dbReference>
<comment type="caution">
    <text evidence="3">The sequence shown here is derived from an EMBL/GenBank/DDBJ whole genome shotgun (WGS) entry which is preliminary data.</text>
</comment>
<sequence>MTENTTATKRRPDGAALIVAAVLAALGLLLIREGFSIPDKAGYAGIGSGGMPKVIGFGMLILSAGHVLAAFRNAKTVAADDVKPQFGPVLWIMAGLLLQLLLLRHAGFAIASGLLFACTAAGFGKRNLALTLPIGIALALLIYGIFDQLLKLKLPAGVLEKLLFGG</sequence>
<evidence type="ECO:0000313" key="3">
    <source>
        <dbReference type="EMBL" id="GLS86089.1"/>
    </source>
</evidence>
<feature type="transmembrane region" description="Helical" evidence="1">
    <location>
        <begin position="52"/>
        <end position="71"/>
    </location>
</feature>
<proteinExistence type="predicted"/>
<dbReference type="AlphaFoldDB" id="A0AA37WZT9"/>
<evidence type="ECO:0000256" key="1">
    <source>
        <dbReference type="SAM" id="Phobius"/>
    </source>
</evidence>
<keyword evidence="1" id="KW-0812">Transmembrane</keyword>
<dbReference type="Proteomes" id="UP001157355">
    <property type="component" value="Unassembled WGS sequence"/>
</dbReference>
<reference evidence="3 4" key="1">
    <citation type="journal article" date="2014" name="Int. J. Syst. Evol. Microbiol.">
        <title>Complete genome sequence of Corynebacterium casei LMG S-19264T (=DSM 44701T), isolated from a smear-ripened cheese.</title>
        <authorList>
            <consortium name="US DOE Joint Genome Institute (JGI-PGF)"/>
            <person name="Walter F."/>
            <person name="Albersmeier A."/>
            <person name="Kalinowski J."/>
            <person name="Ruckert C."/>
        </authorList>
    </citation>
    <scope>NUCLEOTIDE SEQUENCE [LARGE SCALE GENOMIC DNA]</scope>
    <source>
        <strain evidence="3 4">NBRC 111766</strain>
    </source>
</reference>
<protein>
    <submittedName>
        <fullName evidence="3">C4-dicarboxylate ABC transporter</fullName>
    </submittedName>
</protein>
<gene>
    <name evidence="3" type="ORF">GCM10010873_10630</name>
</gene>
<keyword evidence="1" id="KW-0472">Membrane</keyword>
<accession>A0AA37WZT9</accession>
<name>A0AA37WZT9_9RHOB</name>
<feature type="transmembrane region" description="Helical" evidence="1">
    <location>
        <begin position="128"/>
        <end position="146"/>
    </location>
</feature>
<dbReference type="RefSeq" id="WP_284324294.1">
    <property type="nucleotide sequence ID" value="NZ_BSPP01000004.1"/>
</dbReference>
<dbReference type="Pfam" id="PF07331">
    <property type="entry name" value="TctB"/>
    <property type="match status" value="1"/>
</dbReference>
<evidence type="ECO:0000259" key="2">
    <source>
        <dbReference type="Pfam" id="PF07331"/>
    </source>
</evidence>
<keyword evidence="1" id="KW-1133">Transmembrane helix</keyword>